<sequence length="321" mass="35798">MKPAAEAVLIKSDNWFVEHLCSLLCPPDVVCLALASRVFCETFDTAASWKALLLRRSSQSCFRKPRARSRAQHTKTKCKATGDKLLVLRSWQATNAVKVQLCYDSYISDKEEQENVYIMRLASQLFAKDLRPVKKACQHRSPRIWPSRIFYGDHHSLASTASTEHPVHPGVSCHRCGDAPLRGSSFKCITCANVNACAKCHACRASWHPPHCFAALKPMFATMVLSKAAHYDVICCDCMRGIVISIRPLKRYEPMARHAFQGRRGLPVHAEYISNLSTTTVKLRLDRCMHAGSVAEASTFGPRLANPSVPAIPWQAHVAKI</sequence>
<dbReference type="Proteomes" id="UP000664859">
    <property type="component" value="Unassembled WGS sequence"/>
</dbReference>
<proteinExistence type="predicted"/>
<dbReference type="Gene3D" id="3.30.60.90">
    <property type="match status" value="1"/>
</dbReference>
<evidence type="ECO:0000313" key="4">
    <source>
        <dbReference type="EMBL" id="KAG5190450.1"/>
    </source>
</evidence>
<organism evidence="4 5">
    <name type="scientific">Tribonema minus</name>
    <dbReference type="NCBI Taxonomy" id="303371"/>
    <lineage>
        <taxon>Eukaryota</taxon>
        <taxon>Sar</taxon>
        <taxon>Stramenopiles</taxon>
        <taxon>Ochrophyta</taxon>
        <taxon>PX clade</taxon>
        <taxon>Xanthophyceae</taxon>
        <taxon>Tribonematales</taxon>
        <taxon>Tribonemataceae</taxon>
        <taxon>Tribonema</taxon>
    </lineage>
</organism>
<dbReference type="InterPro" id="IPR043145">
    <property type="entry name" value="Znf_ZZ_sf"/>
</dbReference>
<evidence type="ECO:0000256" key="3">
    <source>
        <dbReference type="ARBA" id="ARBA00022833"/>
    </source>
</evidence>
<dbReference type="SUPFAM" id="SSF57850">
    <property type="entry name" value="RING/U-box"/>
    <property type="match status" value="1"/>
</dbReference>
<keyword evidence="2" id="KW-0863">Zinc-finger</keyword>
<gene>
    <name evidence="4" type="ORF">JKP88DRAFT_205465</name>
</gene>
<evidence type="ECO:0000256" key="1">
    <source>
        <dbReference type="ARBA" id="ARBA00022723"/>
    </source>
</evidence>
<dbReference type="AlphaFoldDB" id="A0A836CL10"/>
<dbReference type="EMBL" id="JAFCMP010000034">
    <property type="protein sequence ID" value="KAG5190450.1"/>
    <property type="molecule type" value="Genomic_DNA"/>
</dbReference>
<protein>
    <submittedName>
        <fullName evidence="4">Uncharacterized protein</fullName>
    </submittedName>
</protein>
<keyword evidence="5" id="KW-1185">Reference proteome</keyword>
<dbReference type="GO" id="GO:0008270">
    <property type="term" value="F:zinc ion binding"/>
    <property type="evidence" value="ECO:0007669"/>
    <property type="project" value="UniProtKB-KW"/>
</dbReference>
<name>A0A836CL10_9STRA</name>
<evidence type="ECO:0000313" key="5">
    <source>
        <dbReference type="Proteomes" id="UP000664859"/>
    </source>
</evidence>
<keyword evidence="3" id="KW-0862">Zinc</keyword>
<keyword evidence="1" id="KW-0479">Metal-binding</keyword>
<reference evidence="4" key="1">
    <citation type="submission" date="2021-02" db="EMBL/GenBank/DDBJ databases">
        <title>First Annotated Genome of the Yellow-green Alga Tribonema minus.</title>
        <authorList>
            <person name="Mahan K.M."/>
        </authorList>
    </citation>
    <scope>NUCLEOTIDE SEQUENCE</scope>
    <source>
        <strain evidence="4">UTEX B ZZ1240</strain>
    </source>
</reference>
<comment type="caution">
    <text evidence="4">The sequence shown here is derived from an EMBL/GenBank/DDBJ whole genome shotgun (WGS) entry which is preliminary data.</text>
</comment>
<evidence type="ECO:0000256" key="2">
    <source>
        <dbReference type="ARBA" id="ARBA00022771"/>
    </source>
</evidence>
<accession>A0A836CL10</accession>